<feature type="domain" description="Xylose isomerase-like TIM barrel" evidence="2">
    <location>
        <begin position="66"/>
        <end position="281"/>
    </location>
</feature>
<accession>A0A437PMP3</accession>
<gene>
    <name evidence="3" type="ORF">EOJ36_10740</name>
</gene>
<dbReference type="InterPro" id="IPR013022">
    <property type="entry name" value="Xyl_isomerase-like_TIM-brl"/>
</dbReference>
<dbReference type="Proteomes" id="UP000282832">
    <property type="component" value="Unassembled WGS sequence"/>
</dbReference>
<comment type="caution">
    <text evidence="3">The sequence shown here is derived from an EMBL/GenBank/DDBJ whole genome shotgun (WGS) entry which is preliminary data.</text>
</comment>
<dbReference type="EMBL" id="SACY01000005">
    <property type="protein sequence ID" value="RVU23547.1"/>
    <property type="molecule type" value="Genomic_DNA"/>
</dbReference>
<dbReference type="AlphaFoldDB" id="A0A437PMP3"/>
<name>A0A437PMP3_9BACT</name>
<dbReference type="InterPro" id="IPR050312">
    <property type="entry name" value="IolE/XylAMocC-like"/>
</dbReference>
<dbReference type="SUPFAM" id="SSF51658">
    <property type="entry name" value="Xylose isomerase-like"/>
    <property type="match status" value="1"/>
</dbReference>
<dbReference type="PANTHER" id="PTHR12110:SF41">
    <property type="entry name" value="INOSOSE DEHYDRATASE"/>
    <property type="match status" value="1"/>
</dbReference>
<reference evidence="3 4" key="1">
    <citation type="submission" date="2019-01" db="EMBL/GenBank/DDBJ databases">
        <authorList>
            <person name="Chen W.-M."/>
        </authorList>
    </citation>
    <scope>NUCLEOTIDE SEQUENCE [LARGE SCALE GENOMIC DNA]</scope>
    <source>
        <strain evidence="3 4">FSY-15</strain>
    </source>
</reference>
<dbReference type="OrthoDB" id="9798407at2"/>
<dbReference type="Gene3D" id="3.20.20.150">
    <property type="entry name" value="Divalent-metal-dependent TIM barrel enzymes"/>
    <property type="match status" value="1"/>
</dbReference>
<dbReference type="RefSeq" id="WP_127805218.1">
    <property type="nucleotide sequence ID" value="NZ_SACY01000005.1"/>
</dbReference>
<proteinExistence type="predicted"/>
<evidence type="ECO:0000256" key="1">
    <source>
        <dbReference type="SAM" id="SignalP"/>
    </source>
</evidence>
<evidence type="ECO:0000313" key="3">
    <source>
        <dbReference type="EMBL" id="RVU23547.1"/>
    </source>
</evidence>
<feature type="chain" id="PRO_5019051462" evidence="1">
    <location>
        <begin position="22"/>
        <end position="282"/>
    </location>
</feature>
<organism evidence="3 4">
    <name type="scientific">Sandaracinomonas limnophila</name>
    <dbReference type="NCBI Taxonomy" id="1862386"/>
    <lineage>
        <taxon>Bacteria</taxon>
        <taxon>Pseudomonadati</taxon>
        <taxon>Bacteroidota</taxon>
        <taxon>Cytophagia</taxon>
        <taxon>Cytophagales</taxon>
        <taxon>Flectobacillaceae</taxon>
        <taxon>Sandaracinomonas</taxon>
    </lineage>
</organism>
<keyword evidence="1" id="KW-0732">Signal</keyword>
<sequence length="282" mass="31706">MKTKNLLTLLLLSLAISPVLAQKLYTYPIGVQAYTFRKHFPNDAIKTLDIIQGMGITELEGGGVKGMSLEEFKAQCDKRGISIPSTGVNFDDLEKDLTQVIANAKTLGAKFIMCAWIPHKGTDFTFEDAQKAVKAFNRAGKIFKENGITFCYHDHGYEFHKYEDGTYLDYIIKNTDPEYVNFEMDVLWTMHGGGQEAPVQLLKKYPNRFKLMHVKDLKKGVVGNLTGGTPAENDVPVGTGQGDWKTIVKLAKKNGIKHMFIEDESEHELEYVPMSIKYLKSL</sequence>
<evidence type="ECO:0000259" key="2">
    <source>
        <dbReference type="Pfam" id="PF01261"/>
    </source>
</evidence>
<dbReference type="InterPro" id="IPR036237">
    <property type="entry name" value="Xyl_isomerase-like_sf"/>
</dbReference>
<evidence type="ECO:0000313" key="4">
    <source>
        <dbReference type="Proteomes" id="UP000282832"/>
    </source>
</evidence>
<dbReference type="PANTHER" id="PTHR12110">
    <property type="entry name" value="HYDROXYPYRUVATE ISOMERASE"/>
    <property type="match status" value="1"/>
</dbReference>
<keyword evidence="4" id="KW-1185">Reference proteome</keyword>
<dbReference type="GO" id="GO:0016853">
    <property type="term" value="F:isomerase activity"/>
    <property type="evidence" value="ECO:0007669"/>
    <property type="project" value="UniProtKB-KW"/>
</dbReference>
<protein>
    <submittedName>
        <fullName evidence="3">Sugar phosphate isomerase/epimerase</fullName>
    </submittedName>
</protein>
<dbReference type="Pfam" id="PF01261">
    <property type="entry name" value="AP_endonuc_2"/>
    <property type="match status" value="1"/>
</dbReference>
<feature type="signal peptide" evidence="1">
    <location>
        <begin position="1"/>
        <end position="21"/>
    </location>
</feature>
<keyword evidence="3" id="KW-0413">Isomerase</keyword>